<feature type="compositionally biased region" description="Basic and acidic residues" evidence="1">
    <location>
        <begin position="92"/>
        <end position="106"/>
    </location>
</feature>
<feature type="compositionally biased region" description="Low complexity" evidence="1">
    <location>
        <begin position="136"/>
        <end position="147"/>
    </location>
</feature>
<feature type="compositionally biased region" description="Low complexity" evidence="1">
    <location>
        <begin position="61"/>
        <end position="72"/>
    </location>
</feature>
<proteinExistence type="predicted"/>
<feature type="compositionally biased region" description="Polar residues" evidence="1">
    <location>
        <begin position="177"/>
        <end position="189"/>
    </location>
</feature>
<dbReference type="Proteomes" id="UP000077521">
    <property type="component" value="Unassembled WGS sequence"/>
</dbReference>
<feature type="compositionally biased region" description="Acidic residues" evidence="1">
    <location>
        <begin position="51"/>
        <end position="60"/>
    </location>
</feature>
<name>A0A177TN57_9BASI</name>
<evidence type="ECO:0000256" key="1">
    <source>
        <dbReference type="SAM" id="MobiDB-lite"/>
    </source>
</evidence>
<dbReference type="EMBL" id="LWDF02001900">
    <property type="protein sequence ID" value="KAE8237172.1"/>
    <property type="molecule type" value="Genomic_DNA"/>
</dbReference>
<feature type="region of interest" description="Disordered" evidence="1">
    <location>
        <begin position="34"/>
        <end position="232"/>
    </location>
</feature>
<gene>
    <name evidence="2" type="ORF">A4X13_0g8885</name>
</gene>
<accession>A0A177TN57</accession>
<protein>
    <submittedName>
        <fullName evidence="2">Uncharacterized protein</fullName>
    </submittedName>
</protein>
<reference evidence="2" key="2">
    <citation type="journal article" date="2019" name="IMA Fungus">
        <title>Genome sequencing and comparison of five Tilletia species to identify candidate genes for the detection of regulated species infecting wheat.</title>
        <authorList>
            <person name="Nguyen H.D.T."/>
            <person name="Sultana T."/>
            <person name="Kesanakurti P."/>
            <person name="Hambleton S."/>
        </authorList>
    </citation>
    <scope>NUCLEOTIDE SEQUENCE</scope>
    <source>
        <strain evidence="2">DAOMC 236416</strain>
    </source>
</reference>
<feature type="compositionally biased region" description="Low complexity" evidence="1">
    <location>
        <begin position="209"/>
        <end position="223"/>
    </location>
</feature>
<reference evidence="2" key="1">
    <citation type="submission" date="2016-04" db="EMBL/GenBank/DDBJ databases">
        <authorList>
            <person name="Nguyen H.D."/>
            <person name="Samba Siva P."/>
            <person name="Cullis J."/>
            <person name="Levesque C.A."/>
            <person name="Hambleton S."/>
        </authorList>
    </citation>
    <scope>NUCLEOTIDE SEQUENCE</scope>
    <source>
        <strain evidence="2">DAOMC 236416</strain>
    </source>
</reference>
<feature type="region of interest" description="Disordered" evidence="1">
    <location>
        <begin position="332"/>
        <end position="364"/>
    </location>
</feature>
<organism evidence="2 3">
    <name type="scientific">Tilletia indica</name>
    <dbReference type="NCBI Taxonomy" id="43049"/>
    <lineage>
        <taxon>Eukaryota</taxon>
        <taxon>Fungi</taxon>
        <taxon>Dikarya</taxon>
        <taxon>Basidiomycota</taxon>
        <taxon>Ustilaginomycotina</taxon>
        <taxon>Exobasidiomycetes</taxon>
        <taxon>Tilletiales</taxon>
        <taxon>Tilletiaceae</taxon>
        <taxon>Tilletia</taxon>
    </lineage>
</organism>
<dbReference type="AlphaFoldDB" id="A0A177TN57"/>
<comment type="caution">
    <text evidence="2">The sequence shown here is derived from an EMBL/GenBank/DDBJ whole genome shotgun (WGS) entry which is preliminary data.</text>
</comment>
<feature type="compositionally biased region" description="Polar residues" evidence="1">
    <location>
        <begin position="199"/>
        <end position="208"/>
    </location>
</feature>
<feature type="compositionally biased region" description="Basic and acidic residues" evidence="1">
    <location>
        <begin position="123"/>
        <end position="132"/>
    </location>
</feature>
<evidence type="ECO:0000313" key="3">
    <source>
        <dbReference type="Proteomes" id="UP000077521"/>
    </source>
</evidence>
<keyword evidence="3" id="KW-1185">Reference proteome</keyword>
<feature type="compositionally biased region" description="Low complexity" evidence="1">
    <location>
        <begin position="340"/>
        <end position="364"/>
    </location>
</feature>
<evidence type="ECO:0000313" key="2">
    <source>
        <dbReference type="EMBL" id="KAE8237172.1"/>
    </source>
</evidence>
<sequence>MRRGGIKNDREHLVKQYPWFEMFHEMMRDRASSDPAMLVTGKGEVNLVPSDIDEDDDDTESGNSSSNSNIDELMGDDGPDGLNLLTQAALRAEPRRINASLDRDENSQDDTFSSAEDDDEDDTRDKVDDHTATPRASASSKRSYASESTKDYIGDRGSLPTLGSLADAAKDDPMSSGARTSTRQASPGPSHQDKGKQAARSTSGGSSPTKRSATTSSHTTRAAGKGKASESAVDELNRIYQENRQRADIEKHQAKRLKYEVRAKEIDYKTQDKGAHRDFKVDLIERQMMALQTRIESIHMMTSNNTNILASINAHLGLISRHGDNVSSFRAPASPVPHWTSSSSSSSSSYAPSLPYPPTTSTAQATTSTMGMAYPMASSFLPPDSAYPNEM</sequence>